<dbReference type="RefSeq" id="WP_111836539.1">
    <property type="nucleotide sequence ID" value="NZ_UAPQ01000007.1"/>
</dbReference>
<feature type="compositionally biased region" description="Pro residues" evidence="1">
    <location>
        <begin position="222"/>
        <end position="237"/>
    </location>
</feature>
<feature type="transmembrane region" description="Helical" evidence="2">
    <location>
        <begin position="75"/>
        <end position="101"/>
    </location>
</feature>
<evidence type="ECO:0000256" key="1">
    <source>
        <dbReference type="SAM" id="MobiDB-lite"/>
    </source>
</evidence>
<feature type="compositionally biased region" description="Low complexity" evidence="1">
    <location>
        <begin position="1"/>
        <end position="21"/>
    </location>
</feature>
<dbReference type="SUPFAM" id="SSF48452">
    <property type="entry name" value="TPR-like"/>
    <property type="match status" value="1"/>
</dbReference>
<dbReference type="Proteomes" id="UP000250006">
    <property type="component" value="Unassembled WGS sequence"/>
</dbReference>
<sequence length="337" mass="35488">MSSPEVPEVPAAPGAVVTGPVIPDPAGDERFARGHMSEQATEAYTQTVTVGEAKPELPPEEPATKAARLRRRRRLLAIGAVPAALTTLVSIWLVAIAGLTLSGSHAAQKENYDLAVSRFATVEWLDPWLGRWRVLYNLGTAEALAHRGEDAVAHLTQAVERVPKAKQTTNADGQPVLDPRSDECKVRRNLYAAYFIMGQYSSQPMNPDDVKARAEQALSSCEPPPQSNQQPTAPPSATPTATPTSTSTPTSSAEPSETPTAEPSQDPSATPSSSPSPSQDPSATPSASAEPSATASASPSPSPEPSPDPQATSLASRNAEANDRGKDRSGKRPNQPW</sequence>
<evidence type="ECO:0000256" key="2">
    <source>
        <dbReference type="SAM" id="Phobius"/>
    </source>
</evidence>
<organism evidence="3 4">
    <name type="scientific">Actinomyces bovis</name>
    <dbReference type="NCBI Taxonomy" id="1658"/>
    <lineage>
        <taxon>Bacteria</taxon>
        <taxon>Bacillati</taxon>
        <taxon>Actinomycetota</taxon>
        <taxon>Actinomycetes</taxon>
        <taxon>Actinomycetales</taxon>
        <taxon>Actinomycetaceae</taxon>
        <taxon>Actinomyces</taxon>
    </lineage>
</organism>
<dbReference type="Gene3D" id="1.25.40.10">
    <property type="entry name" value="Tetratricopeptide repeat domain"/>
    <property type="match status" value="1"/>
</dbReference>
<gene>
    <name evidence="3" type="ORF">NCTC11535_01252</name>
</gene>
<feature type="region of interest" description="Disordered" evidence="1">
    <location>
        <begin position="1"/>
        <end position="26"/>
    </location>
</feature>
<evidence type="ECO:0000313" key="3">
    <source>
        <dbReference type="EMBL" id="SPT53582.1"/>
    </source>
</evidence>
<proteinExistence type="predicted"/>
<keyword evidence="4" id="KW-1185">Reference proteome</keyword>
<reference evidence="3 4" key="1">
    <citation type="submission" date="2018-06" db="EMBL/GenBank/DDBJ databases">
        <authorList>
            <consortium name="Pathogen Informatics"/>
            <person name="Doyle S."/>
        </authorList>
    </citation>
    <scope>NUCLEOTIDE SEQUENCE [LARGE SCALE GENOMIC DNA]</scope>
    <source>
        <strain evidence="3 4">NCTC11535</strain>
    </source>
</reference>
<feature type="compositionally biased region" description="Low complexity" evidence="1">
    <location>
        <begin position="238"/>
        <end position="299"/>
    </location>
</feature>
<keyword evidence="2" id="KW-0472">Membrane</keyword>
<feature type="compositionally biased region" description="Basic and acidic residues" evidence="1">
    <location>
        <begin position="320"/>
        <end position="330"/>
    </location>
</feature>
<keyword evidence="2" id="KW-0812">Transmembrane</keyword>
<dbReference type="EMBL" id="UAPQ01000007">
    <property type="protein sequence ID" value="SPT53582.1"/>
    <property type="molecule type" value="Genomic_DNA"/>
</dbReference>
<comment type="caution">
    <text evidence="3">The sequence shown here is derived from an EMBL/GenBank/DDBJ whole genome shotgun (WGS) entry which is preliminary data.</text>
</comment>
<name>A0ABY1VPI5_9ACTO</name>
<accession>A0ABY1VPI5</accession>
<feature type="region of interest" description="Disordered" evidence="1">
    <location>
        <begin position="206"/>
        <end position="337"/>
    </location>
</feature>
<evidence type="ECO:0000313" key="4">
    <source>
        <dbReference type="Proteomes" id="UP000250006"/>
    </source>
</evidence>
<protein>
    <submittedName>
        <fullName evidence="3">Uncharacterized protein</fullName>
    </submittedName>
</protein>
<keyword evidence="2" id="KW-1133">Transmembrane helix</keyword>
<dbReference type="InterPro" id="IPR011990">
    <property type="entry name" value="TPR-like_helical_dom_sf"/>
</dbReference>